<dbReference type="Proteomes" id="UP000474640">
    <property type="component" value="Unassembled WGS sequence"/>
</dbReference>
<evidence type="ECO:0000313" key="2">
    <source>
        <dbReference type="EMBL" id="KAF3288701.1"/>
    </source>
</evidence>
<dbReference type="AlphaFoldDB" id="A0A7C8VMP6"/>
<name>A0A7C8VMP6_ORBOL</name>
<feature type="region of interest" description="Disordered" evidence="1">
    <location>
        <begin position="35"/>
        <end position="91"/>
    </location>
</feature>
<protein>
    <submittedName>
        <fullName evidence="2">Uncharacterized protein</fullName>
    </submittedName>
</protein>
<organism evidence="2 3">
    <name type="scientific">Orbilia oligospora</name>
    <name type="common">Nematode-trapping fungus</name>
    <name type="synonym">Arthrobotrys oligospora</name>
    <dbReference type="NCBI Taxonomy" id="2813651"/>
    <lineage>
        <taxon>Eukaryota</taxon>
        <taxon>Fungi</taxon>
        <taxon>Dikarya</taxon>
        <taxon>Ascomycota</taxon>
        <taxon>Pezizomycotina</taxon>
        <taxon>Orbiliomycetes</taxon>
        <taxon>Orbiliales</taxon>
        <taxon>Orbiliaceae</taxon>
        <taxon>Orbilia</taxon>
    </lineage>
</organism>
<gene>
    <name evidence="2" type="ORF">TWF970_005758</name>
</gene>
<comment type="caution">
    <text evidence="2">The sequence shown here is derived from an EMBL/GenBank/DDBJ whole genome shotgun (WGS) entry which is preliminary data.</text>
</comment>
<feature type="compositionally biased region" description="Basic and acidic residues" evidence="1">
    <location>
        <begin position="54"/>
        <end position="63"/>
    </location>
</feature>
<dbReference type="EMBL" id="JAABOJ010000003">
    <property type="protein sequence ID" value="KAF3288701.1"/>
    <property type="molecule type" value="Genomic_DNA"/>
</dbReference>
<accession>A0A7C8VMP6</accession>
<feature type="compositionally biased region" description="Basic and acidic residues" evidence="1">
    <location>
        <begin position="72"/>
        <end position="82"/>
    </location>
</feature>
<dbReference type="OrthoDB" id="5361512at2759"/>
<reference evidence="2 3" key="1">
    <citation type="submission" date="2020-01" db="EMBL/GenBank/DDBJ databases">
        <authorList>
            <person name="Palmer J.M."/>
        </authorList>
    </citation>
    <scope>NUCLEOTIDE SEQUENCE [LARGE SCALE GENOMIC DNA]</scope>
    <source>
        <strain evidence="2 3">TWF970</strain>
    </source>
</reference>
<evidence type="ECO:0000313" key="3">
    <source>
        <dbReference type="Proteomes" id="UP000474640"/>
    </source>
</evidence>
<evidence type="ECO:0000256" key="1">
    <source>
        <dbReference type="SAM" id="MobiDB-lite"/>
    </source>
</evidence>
<sequence>MMQRYLDTVLDRPNNTFSAHMEDLFILPRQDATAVATETCPSPSPTSPSSNKRNFQDSKRADAPVDNQYHSNSRDTPEKSAEHSTLPLHQLGSEQHDPILRWLNQGLKEDPWTSVQRRNHFDDQSSNLFTGPFVSVSPSILGDLGNMLIQPYEYFD</sequence>
<proteinExistence type="predicted"/>